<proteinExistence type="predicted"/>
<dbReference type="InterPro" id="IPR036259">
    <property type="entry name" value="MFS_trans_sf"/>
</dbReference>
<feature type="transmembrane region" description="Helical" evidence="5">
    <location>
        <begin position="72"/>
        <end position="90"/>
    </location>
</feature>
<feature type="transmembrane region" description="Helical" evidence="5">
    <location>
        <begin position="160"/>
        <end position="185"/>
    </location>
</feature>
<comment type="caution">
    <text evidence="7">The sequence shown here is derived from an EMBL/GenBank/DDBJ whole genome shotgun (WGS) entry which is preliminary data.</text>
</comment>
<dbReference type="SUPFAM" id="SSF103473">
    <property type="entry name" value="MFS general substrate transporter"/>
    <property type="match status" value="1"/>
</dbReference>
<dbReference type="RefSeq" id="WP_112707591.1">
    <property type="nucleotide sequence ID" value="NZ_QMEU01000010.1"/>
</dbReference>
<evidence type="ECO:0000256" key="2">
    <source>
        <dbReference type="ARBA" id="ARBA00022692"/>
    </source>
</evidence>
<evidence type="ECO:0000256" key="1">
    <source>
        <dbReference type="ARBA" id="ARBA00004651"/>
    </source>
</evidence>
<keyword evidence="3 5" id="KW-1133">Transmembrane helix</keyword>
<evidence type="ECO:0000256" key="4">
    <source>
        <dbReference type="ARBA" id="ARBA00023136"/>
    </source>
</evidence>
<protein>
    <submittedName>
        <fullName evidence="7">MFS transporter</fullName>
    </submittedName>
</protein>
<feature type="transmembrane region" description="Helical" evidence="5">
    <location>
        <begin position="306"/>
        <end position="328"/>
    </location>
</feature>
<dbReference type="PANTHER" id="PTHR23508">
    <property type="entry name" value="CARBOXYLIC ACID TRANSPORTER PROTEIN HOMOLOG"/>
    <property type="match status" value="1"/>
</dbReference>
<feature type="transmembrane region" description="Helical" evidence="5">
    <location>
        <begin position="102"/>
        <end position="121"/>
    </location>
</feature>
<evidence type="ECO:0000256" key="5">
    <source>
        <dbReference type="SAM" id="Phobius"/>
    </source>
</evidence>
<dbReference type="Pfam" id="PF00083">
    <property type="entry name" value="Sugar_tr"/>
    <property type="match status" value="1"/>
</dbReference>
<feature type="transmembrane region" description="Helical" evidence="5">
    <location>
        <begin position="427"/>
        <end position="448"/>
    </location>
</feature>
<dbReference type="InterPro" id="IPR005829">
    <property type="entry name" value="Sugar_transporter_CS"/>
</dbReference>
<feature type="transmembrane region" description="Helical" evidence="5">
    <location>
        <begin position="127"/>
        <end position="148"/>
    </location>
</feature>
<dbReference type="Gene3D" id="1.20.1250.20">
    <property type="entry name" value="MFS general substrate transporter like domains"/>
    <property type="match status" value="1"/>
</dbReference>
<evidence type="ECO:0000313" key="7">
    <source>
        <dbReference type="EMBL" id="RAU98258.1"/>
    </source>
</evidence>
<feature type="transmembrane region" description="Helical" evidence="5">
    <location>
        <begin position="191"/>
        <end position="209"/>
    </location>
</feature>
<evidence type="ECO:0000256" key="3">
    <source>
        <dbReference type="ARBA" id="ARBA00022989"/>
    </source>
</evidence>
<feature type="transmembrane region" description="Helical" evidence="5">
    <location>
        <begin position="364"/>
        <end position="387"/>
    </location>
</feature>
<dbReference type="PANTHER" id="PTHR23508:SF10">
    <property type="entry name" value="CARBOXYLIC ACID TRANSPORTER PROTEIN HOMOLOG"/>
    <property type="match status" value="1"/>
</dbReference>
<sequence>MTSSGPRREAMPAASAHGGVAKSIDDAKLDIFHFKAAATAGAGFFTDSYDLNVIGTVTLLATPQFHLTGGQISMLTSATLLAVAVGAIAFGRLGDMLGRRRVYGLEAVLMIIGALLSAFAPDFTILLVARLILGIGIGGDYPASGVIMAEYANRRNRGQLVGLTFIFYVFGQVAAYLVSLLVLAIGVPDHIAWRLILGMGVIPSLLVLYQRRHMPESPRWTAERGDEQQALKDFAAFAQSRATFASPAVDATPAAKIGLSNRKLLTVLFGTAGSWFFFNVAVYGSYVSQPLLIKHITPHGSVLSNIALNAVLVICFGLGGAIAGLLVLDRVPRRALQALGFGICALAMLLITAFPIISASVVPFAIVFGMSLFGVAFGPNYTTMLLAAESYPTAVRSTFHGLSSAIAKVGAFLGALFVPLLLSGAGLRAVTLLGFCCYAAGIATTALVREPAGLALDDVSDDLRRDGARTGVTTETPAPERLSV</sequence>
<dbReference type="PROSITE" id="PS00217">
    <property type="entry name" value="SUGAR_TRANSPORT_2"/>
    <property type="match status" value="1"/>
</dbReference>
<dbReference type="InterPro" id="IPR005828">
    <property type="entry name" value="MFS_sugar_transport-like"/>
</dbReference>
<dbReference type="AlphaFoldDB" id="A0A329KQX1"/>
<feature type="transmembrane region" description="Helical" evidence="5">
    <location>
        <begin position="335"/>
        <end position="358"/>
    </location>
</feature>
<feature type="transmembrane region" description="Helical" evidence="5">
    <location>
        <begin position="399"/>
        <end position="421"/>
    </location>
</feature>
<dbReference type="InterPro" id="IPR020846">
    <property type="entry name" value="MFS_dom"/>
</dbReference>
<evidence type="ECO:0000313" key="8">
    <source>
        <dbReference type="Proteomes" id="UP000250347"/>
    </source>
</evidence>
<reference evidence="7 8" key="1">
    <citation type="submission" date="2018-06" db="EMBL/GenBank/DDBJ databases">
        <title>NTM in soil in Japan.</title>
        <authorList>
            <person name="Ohya K."/>
        </authorList>
    </citation>
    <scope>NUCLEOTIDE SEQUENCE [LARGE SCALE GENOMIC DNA]</scope>
    <source>
        <strain evidence="7 8">GF76</strain>
    </source>
</reference>
<dbReference type="GO" id="GO:0046943">
    <property type="term" value="F:carboxylic acid transmembrane transporter activity"/>
    <property type="evidence" value="ECO:0007669"/>
    <property type="project" value="TreeGrafter"/>
</dbReference>
<evidence type="ECO:0000259" key="6">
    <source>
        <dbReference type="PROSITE" id="PS50850"/>
    </source>
</evidence>
<feature type="domain" description="Major facilitator superfamily (MFS) profile" evidence="6">
    <location>
        <begin position="36"/>
        <end position="452"/>
    </location>
</feature>
<comment type="subcellular location">
    <subcellularLocation>
        <location evidence="1">Cell membrane</location>
        <topology evidence="1">Multi-pass membrane protein</topology>
    </subcellularLocation>
</comment>
<accession>A0A329KQX1</accession>
<feature type="transmembrane region" description="Helical" evidence="5">
    <location>
        <begin position="264"/>
        <end position="286"/>
    </location>
</feature>
<dbReference type="Proteomes" id="UP000250347">
    <property type="component" value="Unassembled WGS sequence"/>
</dbReference>
<gene>
    <name evidence="7" type="ORF">DQP58_06155</name>
</gene>
<keyword evidence="2 5" id="KW-0812">Transmembrane</keyword>
<dbReference type="GO" id="GO:0005886">
    <property type="term" value="C:plasma membrane"/>
    <property type="evidence" value="ECO:0007669"/>
    <property type="project" value="UniProtKB-SubCell"/>
</dbReference>
<dbReference type="EMBL" id="QMEU01000010">
    <property type="protein sequence ID" value="RAU98258.1"/>
    <property type="molecule type" value="Genomic_DNA"/>
</dbReference>
<keyword evidence="4 5" id="KW-0472">Membrane</keyword>
<dbReference type="PROSITE" id="PS50850">
    <property type="entry name" value="MFS"/>
    <property type="match status" value="1"/>
</dbReference>
<name>A0A329KQX1_9MYCO</name>
<organism evidence="7 8">
    <name type="scientific">Mycobacterium colombiense</name>
    <dbReference type="NCBI Taxonomy" id="339268"/>
    <lineage>
        <taxon>Bacteria</taxon>
        <taxon>Bacillati</taxon>
        <taxon>Actinomycetota</taxon>
        <taxon>Actinomycetes</taxon>
        <taxon>Mycobacteriales</taxon>
        <taxon>Mycobacteriaceae</taxon>
        <taxon>Mycobacterium</taxon>
        <taxon>Mycobacterium avium complex (MAC)</taxon>
    </lineage>
</organism>